<evidence type="ECO:0000256" key="1">
    <source>
        <dbReference type="SAM" id="MobiDB-lite"/>
    </source>
</evidence>
<evidence type="ECO:0000313" key="2">
    <source>
        <dbReference type="EMBL" id="KAJ9166074.1"/>
    </source>
</evidence>
<organism evidence="2 3">
    <name type="scientific">Hevea brasiliensis</name>
    <name type="common">Para rubber tree</name>
    <name type="synonym">Siphonia brasiliensis</name>
    <dbReference type="NCBI Taxonomy" id="3981"/>
    <lineage>
        <taxon>Eukaryota</taxon>
        <taxon>Viridiplantae</taxon>
        <taxon>Streptophyta</taxon>
        <taxon>Embryophyta</taxon>
        <taxon>Tracheophyta</taxon>
        <taxon>Spermatophyta</taxon>
        <taxon>Magnoliopsida</taxon>
        <taxon>eudicotyledons</taxon>
        <taxon>Gunneridae</taxon>
        <taxon>Pentapetalae</taxon>
        <taxon>rosids</taxon>
        <taxon>fabids</taxon>
        <taxon>Malpighiales</taxon>
        <taxon>Euphorbiaceae</taxon>
        <taxon>Crotonoideae</taxon>
        <taxon>Micrandreae</taxon>
        <taxon>Hevea</taxon>
    </lineage>
</organism>
<feature type="compositionally biased region" description="Low complexity" evidence="1">
    <location>
        <begin position="38"/>
        <end position="49"/>
    </location>
</feature>
<dbReference type="EMBL" id="JARPOI010000012">
    <property type="protein sequence ID" value="KAJ9166074.1"/>
    <property type="molecule type" value="Genomic_DNA"/>
</dbReference>
<sequence length="542" mass="59194">MAADQRPFARFRLPWLTAPIARPAAEPQPTRPPVEIIQAPTQPTTTVPAQRPPFRPAGIAPVQSPPPQTQTPQRTEPQHAAIESQLPASPSRARTQVRAASVPPSPSRTTSQPVSPSRAITEARAPSLTRSPSRTAPQPRAASVPPSPTRTSSQSQPTVQTVPQPFLLDSRLASQTSSQPSSQSTTATQIQQIVSQETSQPPVISAKPPPSASQQQEPKPTVSLPLSQATQRKIESKPLPEPMENARETEKGKEVVEKLKREGKTNGPAKEETLKSAISELLTASETGAQAKELLSAAFHPEKKQQENEDKKITSISPSGEHIKTVSSTQTKARNKFTESHQKPSMASGEQVSFHKEIRDDIFKFVHKLGVGQLRYPMDDKPVSIVTIAGENRGASMHVGSEPARKDGSLHIHRGYKLNPDEGAGATTDGEGSTYERSTNPTREDRARMAFVNSNTQGINDSMLFESSVNERNPGVQLTHKAELNVTPGQKLTYEPTIIRRCLRGLFLEPSDSDPDNPEIPRKHGCRYNYEEKSKDKDRGIL</sequence>
<name>A0ABQ9LHJ7_HEVBR</name>
<comment type="caution">
    <text evidence="2">The sequence shown here is derived from an EMBL/GenBank/DDBJ whole genome shotgun (WGS) entry which is preliminary data.</text>
</comment>
<accession>A0ABQ9LHJ7</accession>
<feature type="region of interest" description="Disordered" evidence="1">
    <location>
        <begin position="416"/>
        <end position="440"/>
    </location>
</feature>
<proteinExistence type="predicted"/>
<keyword evidence="3" id="KW-1185">Reference proteome</keyword>
<evidence type="ECO:0000313" key="3">
    <source>
        <dbReference type="Proteomes" id="UP001174677"/>
    </source>
</evidence>
<feature type="compositionally biased region" description="Basic and acidic residues" evidence="1">
    <location>
        <begin position="529"/>
        <end position="542"/>
    </location>
</feature>
<reference evidence="2 3" key="1">
    <citation type="journal article" date="2023" name="Plant Biotechnol. J.">
        <title>Chromosome-level wild Hevea brasiliensis genome provides new tools for genomic-assisted breeding and valuable loci to elevate rubber yield.</title>
        <authorList>
            <person name="Cheng H."/>
            <person name="Song X."/>
            <person name="Hu Y."/>
            <person name="Wu T."/>
            <person name="Yang Q."/>
            <person name="An Z."/>
            <person name="Feng S."/>
            <person name="Deng Z."/>
            <person name="Wu W."/>
            <person name="Zeng X."/>
            <person name="Tu M."/>
            <person name="Wang X."/>
            <person name="Huang H."/>
        </authorList>
    </citation>
    <scope>NUCLEOTIDE SEQUENCE [LARGE SCALE GENOMIC DNA]</scope>
    <source>
        <strain evidence="2">MT/VB/25A 57/8</strain>
    </source>
</reference>
<gene>
    <name evidence="2" type="ORF">P3X46_020873</name>
</gene>
<protein>
    <submittedName>
        <fullName evidence="2">Uncharacterized protein</fullName>
    </submittedName>
</protein>
<feature type="compositionally biased region" description="Low complexity" evidence="1">
    <location>
        <begin position="173"/>
        <end position="196"/>
    </location>
</feature>
<dbReference type="Proteomes" id="UP001174677">
    <property type="component" value="Chromosome 12"/>
</dbReference>
<feature type="region of interest" description="Disordered" evidence="1">
    <location>
        <begin position="1"/>
        <end position="254"/>
    </location>
</feature>
<feature type="compositionally biased region" description="Low complexity" evidence="1">
    <location>
        <begin position="149"/>
        <end position="165"/>
    </location>
</feature>
<dbReference type="PANTHER" id="PTHR33472:SF24">
    <property type="entry name" value="VEGETATIVE CELL WALL PROTEIN GP1-LIKE"/>
    <property type="match status" value="1"/>
</dbReference>
<feature type="compositionally biased region" description="Polar residues" evidence="1">
    <location>
        <begin position="212"/>
        <end position="231"/>
    </location>
</feature>
<feature type="compositionally biased region" description="Basic and acidic residues" evidence="1">
    <location>
        <begin position="232"/>
        <end position="254"/>
    </location>
</feature>
<feature type="region of interest" description="Disordered" evidence="1">
    <location>
        <begin position="508"/>
        <end position="542"/>
    </location>
</feature>
<dbReference type="PANTHER" id="PTHR33472">
    <property type="entry name" value="OS01G0106600 PROTEIN"/>
    <property type="match status" value="1"/>
</dbReference>